<evidence type="ECO:0000313" key="3">
    <source>
        <dbReference type="EMBL" id="VAV99075.1"/>
    </source>
</evidence>
<sequence length="230" mass="25193">MGVFSRMGDIINSNINSMLESAEDPQKIARLIISEMEDTLVEVRTAAARAIADKKDVARRLNRFRSAEAEWAEKAELAVGKGREDLARGALQAKSKAASMVEALENELAIINEAIDKAESDMAKLQDKLDEAKAKHKALLIRSSTAKTRLKVRETVADHKIEDALSRYAALERKVDELEAQADAFDLNQGKSLESQFAELEGEESIEKELAALKAKMNKAGAKAKAKAKA</sequence>
<name>A0A3B0SWB9_9ZZZZ</name>
<dbReference type="AlphaFoldDB" id="A0A3B0SWB9"/>
<dbReference type="InterPro" id="IPR014319">
    <property type="entry name" value="Phageshock_PspA"/>
</dbReference>
<dbReference type="InterPro" id="IPR007157">
    <property type="entry name" value="PspA_VIPP1"/>
</dbReference>
<protein>
    <submittedName>
        <fullName evidence="3">Phage shock protein A @ Suppressor of sigma54-dependent transcription, PspA-like</fullName>
    </submittedName>
</protein>
<feature type="coiled-coil region" evidence="2">
    <location>
        <begin position="94"/>
        <end position="223"/>
    </location>
</feature>
<evidence type="ECO:0000256" key="2">
    <source>
        <dbReference type="SAM" id="Coils"/>
    </source>
</evidence>
<dbReference type="Pfam" id="PF04012">
    <property type="entry name" value="PspA_IM30"/>
    <property type="match status" value="1"/>
</dbReference>
<proteinExistence type="inferred from homology"/>
<dbReference type="NCBIfam" id="TIGR02977">
    <property type="entry name" value="phageshock_pspA"/>
    <property type="match status" value="1"/>
</dbReference>
<dbReference type="EMBL" id="UOEE01000270">
    <property type="protein sequence ID" value="VAV99075.1"/>
    <property type="molecule type" value="Genomic_DNA"/>
</dbReference>
<evidence type="ECO:0000256" key="1">
    <source>
        <dbReference type="ARBA" id="ARBA00043985"/>
    </source>
</evidence>
<organism evidence="3">
    <name type="scientific">hydrothermal vent metagenome</name>
    <dbReference type="NCBI Taxonomy" id="652676"/>
    <lineage>
        <taxon>unclassified sequences</taxon>
        <taxon>metagenomes</taxon>
        <taxon>ecological metagenomes</taxon>
    </lineage>
</organism>
<dbReference type="PANTHER" id="PTHR31088">
    <property type="entry name" value="MEMBRANE-ASSOCIATED PROTEIN VIPP1, CHLOROPLASTIC"/>
    <property type="match status" value="1"/>
</dbReference>
<gene>
    <name evidence="3" type="ORF">MNBD_ALPHA06-2206</name>
</gene>
<dbReference type="GO" id="GO:0005829">
    <property type="term" value="C:cytosol"/>
    <property type="evidence" value="ECO:0007669"/>
    <property type="project" value="TreeGrafter"/>
</dbReference>
<dbReference type="PANTHER" id="PTHR31088:SF6">
    <property type="entry name" value="PHAGE SHOCK PROTEIN A"/>
    <property type="match status" value="1"/>
</dbReference>
<reference evidence="3" key="1">
    <citation type="submission" date="2018-06" db="EMBL/GenBank/DDBJ databases">
        <authorList>
            <person name="Zhirakovskaya E."/>
        </authorList>
    </citation>
    <scope>NUCLEOTIDE SEQUENCE</scope>
</reference>
<accession>A0A3B0SWB9</accession>
<keyword evidence="2" id="KW-0175">Coiled coil</keyword>
<dbReference type="GO" id="GO:0009271">
    <property type="term" value="P:phage shock"/>
    <property type="evidence" value="ECO:0007669"/>
    <property type="project" value="TreeGrafter"/>
</dbReference>
<comment type="similarity">
    <text evidence="1">Belongs to the PspA/Vipp/IM30 family.</text>
</comment>